<proteinExistence type="predicted"/>
<evidence type="ECO:0008006" key="4">
    <source>
        <dbReference type="Google" id="ProtNLM"/>
    </source>
</evidence>
<organism evidence="2 3">
    <name type="scientific">Turnera subulata</name>
    <dbReference type="NCBI Taxonomy" id="218843"/>
    <lineage>
        <taxon>Eukaryota</taxon>
        <taxon>Viridiplantae</taxon>
        <taxon>Streptophyta</taxon>
        <taxon>Embryophyta</taxon>
        <taxon>Tracheophyta</taxon>
        <taxon>Spermatophyta</taxon>
        <taxon>Magnoliopsida</taxon>
        <taxon>eudicotyledons</taxon>
        <taxon>Gunneridae</taxon>
        <taxon>Pentapetalae</taxon>
        <taxon>rosids</taxon>
        <taxon>fabids</taxon>
        <taxon>Malpighiales</taxon>
        <taxon>Passifloraceae</taxon>
        <taxon>Turnera</taxon>
    </lineage>
</organism>
<dbReference type="InterPro" id="IPR032710">
    <property type="entry name" value="NTF2-like_dom_sf"/>
</dbReference>
<feature type="compositionally biased region" description="Polar residues" evidence="1">
    <location>
        <begin position="53"/>
        <end position="62"/>
    </location>
</feature>
<name>A0A9Q0J404_9ROSI</name>
<feature type="region of interest" description="Disordered" evidence="1">
    <location>
        <begin position="32"/>
        <end position="64"/>
    </location>
</feature>
<reference evidence="2" key="2">
    <citation type="journal article" date="2023" name="Plants (Basel)">
        <title>Annotation of the Turnera subulata (Passifloraceae) Draft Genome Reveals the S-Locus Evolved after the Divergence of Turneroideae from Passifloroideae in a Stepwise Manner.</title>
        <authorList>
            <person name="Henning P.M."/>
            <person name="Roalson E.H."/>
            <person name="Mir W."/>
            <person name="McCubbin A.G."/>
            <person name="Shore J.S."/>
        </authorList>
    </citation>
    <scope>NUCLEOTIDE SEQUENCE</scope>
    <source>
        <strain evidence="2">F60SS</strain>
    </source>
</reference>
<dbReference type="AlphaFoldDB" id="A0A9Q0J404"/>
<dbReference type="OrthoDB" id="2400485at2759"/>
<sequence>MSKLYSFLRFPSSITTNSRTCLAASKEITTATSHKRVGSEDKEQKRMEESRGSYGNESSNPHVENKHVADDILPHILNLYGYRPTARDFEIYAPNASFEDPLMCARGVEQIKSAFYSISKVFSDAKMIEYSVKENAVSPGKQEILIDNKQRYKFLGRDIDMVSLIRLYVEDGKVVRHEDCWDKEPIGNRDTIKFPLVGLLKEKIRRGSMLVTHAMMGFGKDPTSS</sequence>
<dbReference type="PANTHER" id="PTHR34213:SF2">
    <property type="entry name" value="NUCLEAR TRANSPORT FACTOR 2 (NTF2) FAMILY PROTEIN"/>
    <property type="match status" value="1"/>
</dbReference>
<feature type="compositionally biased region" description="Basic and acidic residues" evidence="1">
    <location>
        <begin position="37"/>
        <end position="51"/>
    </location>
</feature>
<evidence type="ECO:0000313" key="2">
    <source>
        <dbReference type="EMBL" id="KAJ4826830.1"/>
    </source>
</evidence>
<dbReference type="Proteomes" id="UP001141552">
    <property type="component" value="Unassembled WGS sequence"/>
</dbReference>
<keyword evidence="3" id="KW-1185">Reference proteome</keyword>
<gene>
    <name evidence="2" type="ORF">Tsubulata_023649</name>
</gene>
<evidence type="ECO:0000313" key="3">
    <source>
        <dbReference type="Proteomes" id="UP001141552"/>
    </source>
</evidence>
<dbReference type="EMBL" id="JAKUCV010006573">
    <property type="protein sequence ID" value="KAJ4826830.1"/>
    <property type="molecule type" value="Genomic_DNA"/>
</dbReference>
<accession>A0A9Q0J404</accession>
<comment type="caution">
    <text evidence="2">The sequence shown here is derived from an EMBL/GenBank/DDBJ whole genome shotgun (WGS) entry which is preliminary data.</text>
</comment>
<dbReference type="PANTHER" id="PTHR34213">
    <property type="entry name" value="NUCLEAR TRANSPORT FACTOR 2 (NTF2) FAMILY PROTEIN"/>
    <property type="match status" value="1"/>
</dbReference>
<reference evidence="2" key="1">
    <citation type="submission" date="2022-02" db="EMBL/GenBank/DDBJ databases">
        <authorList>
            <person name="Henning P.M."/>
            <person name="McCubbin A.G."/>
            <person name="Shore J.S."/>
        </authorList>
    </citation>
    <scope>NUCLEOTIDE SEQUENCE</scope>
    <source>
        <strain evidence="2">F60SS</strain>
        <tissue evidence="2">Leaves</tissue>
    </source>
</reference>
<evidence type="ECO:0000256" key="1">
    <source>
        <dbReference type="SAM" id="MobiDB-lite"/>
    </source>
</evidence>
<dbReference type="SUPFAM" id="SSF54427">
    <property type="entry name" value="NTF2-like"/>
    <property type="match status" value="1"/>
</dbReference>
<protein>
    <recommendedName>
        <fullName evidence="4">SnoaL-like domain-containing protein</fullName>
    </recommendedName>
</protein>